<accession>A0ABD3NS87</accession>
<evidence type="ECO:0000313" key="2">
    <source>
        <dbReference type="Proteomes" id="UP001530400"/>
    </source>
</evidence>
<protein>
    <submittedName>
        <fullName evidence="1">Uncharacterized protein</fullName>
    </submittedName>
</protein>
<gene>
    <name evidence="1" type="ORF">ACHAWO_010222</name>
</gene>
<organism evidence="1 2">
    <name type="scientific">Cyclotella atomus</name>
    <dbReference type="NCBI Taxonomy" id="382360"/>
    <lineage>
        <taxon>Eukaryota</taxon>
        <taxon>Sar</taxon>
        <taxon>Stramenopiles</taxon>
        <taxon>Ochrophyta</taxon>
        <taxon>Bacillariophyta</taxon>
        <taxon>Coscinodiscophyceae</taxon>
        <taxon>Thalassiosirophycidae</taxon>
        <taxon>Stephanodiscales</taxon>
        <taxon>Stephanodiscaceae</taxon>
        <taxon>Cyclotella</taxon>
    </lineage>
</organism>
<name>A0ABD3NS87_9STRA</name>
<comment type="caution">
    <text evidence="1">The sequence shown here is derived from an EMBL/GenBank/DDBJ whole genome shotgun (WGS) entry which is preliminary data.</text>
</comment>
<reference evidence="1 2" key="1">
    <citation type="submission" date="2024-10" db="EMBL/GenBank/DDBJ databases">
        <title>Updated reference genomes for cyclostephanoid diatoms.</title>
        <authorList>
            <person name="Roberts W.R."/>
            <person name="Alverson A.J."/>
        </authorList>
    </citation>
    <scope>NUCLEOTIDE SEQUENCE [LARGE SCALE GENOMIC DNA]</scope>
    <source>
        <strain evidence="1 2">AJA010-31</strain>
    </source>
</reference>
<evidence type="ECO:0000313" key="1">
    <source>
        <dbReference type="EMBL" id="KAL3777471.1"/>
    </source>
</evidence>
<dbReference type="Proteomes" id="UP001530400">
    <property type="component" value="Unassembled WGS sequence"/>
</dbReference>
<dbReference type="EMBL" id="JALLPJ020001043">
    <property type="protein sequence ID" value="KAL3777471.1"/>
    <property type="molecule type" value="Genomic_DNA"/>
</dbReference>
<keyword evidence="2" id="KW-1185">Reference proteome</keyword>
<sequence length="62" mass="6785">MHIYTILLLHVCGNNTRDGIECCGKIVNREDGKLRLGRCMLFDLVFSVCCCTDGSVAYGGLS</sequence>
<proteinExistence type="predicted"/>
<dbReference type="AlphaFoldDB" id="A0ABD3NS87"/>